<evidence type="ECO:0000313" key="3">
    <source>
        <dbReference type="EMBL" id="KAA1077882.1"/>
    </source>
</evidence>
<keyword evidence="2" id="KW-0732">Signal</keyword>
<dbReference type="Proteomes" id="UP000324748">
    <property type="component" value="Unassembled WGS sequence"/>
</dbReference>
<feature type="region of interest" description="Disordered" evidence="1">
    <location>
        <begin position="94"/>
        <end position="138"/>
    </location>
</feature>
<evidence type="ECO:0000256" key="1">
    <source>
        <dbReference type="SAM" id="MobiDB-lite"/>
    </source>
</evidence>
<reference evidence="3 4" key="1">
    <citation type="submission" date="2019-05" db="EMBL/GenBank/DDBJ databases">
        <title>Emergence of the Ug99 lineage of the wheat stem rust pathogen through somatic hybridization.</title>
        <authorList>
            <person name="Li F."/>
            <person name="Upadhyaya N.M."/>
            <person name="Sperschneider J."/>
            <person name="Matny O."/>
            <person name="Nguyen-Phuc H."/>
            <person name="Mago R."/>
            <person name="Raley C."/>
            <person name="Miller M.E."/>
            <person name="Silverstein K.A.T."/>
            <person name="Henningsen E."/>
            <person name="Hirsch C.D."/>
            <person name="Visser B."/>
            <person name="Pretorius Z.A."/>
            <person name="Steffenson B.J."/>
            <person name="Schwessinger B."/>
            <person name="Dodds P.N."/>
            <person name="Figueroa M."/>
        </authorList>
    </citation>
    <scope>NUCLEOTIDE SEQUENCE [LARGE SCALE GENOMIC DNA]</scope>
    <source>
        <strain evidence="3">21-0</strain>
    </source>
</reference>
<feature type="region of interest" description="Disordered" evidence="1">
    <location>
        <begin position="174"/>
        <end position="193"/>
    </location>
</feature>
<keyword evidence="4" id="KW-1185">Reference proteome</keyword>
<dbReference type="AlphaFoldDB" id="A0A5B0MN30"/>
<evidence type="ECO:0000313" key="4">
    <source>
        <dbReference type="Proteomes" id="UP000324748"/>
    </source>
</evidence>
<gene>
    <name evidence="3" type="ORF">PGT21_022860</name>
</gene>
<feature type="compositionally biased region" description="Basic residues" evidence="1">
    <location>
        <begin position="176"/>
        <end position="186"/>
    </location>
</feature>
<accession>A0A5B0MN30</accession>
<feature type="signal peptide" evidence="2">
    <location>
        <begin position="1"/>
        <end position="24"/>
    </location>
</feature>
<evidence type="ECO:0000256" key="2">
    <source>
        <dbReference type="SAM" id="SignalP"/>
    </source>
</evidence>
<comment type="caution">
    <text evidence="3">The sequence shown here is derived from an EMBL/GenBank/DDBJ whole genome shotgun (WGS) entry which is preliminary data.</text>
</comment>
<protein>
    <submittedName>
        <fullName evidence="3">Uncharacterized protein</fullName>
    </submittedName>
</protein>
<name>A0A5B0MN30_PUCGR</name>
<organism evidence="3 4">
    <name type="scientific">Puccinia graminis f. sp. tritici</name>
    <dbReference type="NCBI Taxonomy" id="56615"/>
    <lineage>
        <taxon>Eukaryota</taxon>
        <taxon>Fungi</taxon>
        <taxon>Dikarya</taxon>
        <taxon>Basidiomycota</taxon>
        <taxon>Pucciniomycotina</taxon>
        <taxon>Pucciniomycetes</taxon>
        <taxon>Pucciniales</taxon>
        <taxon>Pucciniaceae</taxon>
        <taxon>Puccinia</taxon>
    </lineage>
</organism>
<dbReference type="EMBL" id="VSWC01000144">
    <property type="protein sequence ID" value="KAA1077882.1"/>
    <property type="molecule type" value="Genomic_DNA"/>
</dbReference>
<feature type="chain" id="PRO_5022969328" evidence="2">
    <location>
        <begin position="25"/>
        <end position="260"/>
    </location>
</feature>
<proteinExistence type="predicted"/>
<sequence length="260" mass="29435">MTAPFRYRRIKLILAVCCFQAIQCMHGDLPSSVLSQTYHKPPDVATSSTSRYILNSQVVGGGHHQMASEPEMKNPPTSEDDIKRYFNSVRQLRRPTTGLAREKLERATSQEEKQMKKSRIIVPDSPPTSSPTSSLSSIPSSVIAELDQLENQTLVEPKEGNLISATEWTPIATSNNRKKQKQKKRTLPCATEPTRYPEWTPDVSTYLNKPRKNKRKTRKKELKGLSPLFEALVSSNSLISYRKTELLSESLYILYILPSQ</sequence>
<feature type="compositionally biased region" description="Basic and acidic residues" evidence="1">
    <location>
        <begin position="100"/>
        <end position="115"/>
    </location>
</feature>